<dbReference type="Proteomes" id="UP000593563">
    <property type="component" value="Unassembled WGS sequence"/>
</dbReference>
<sequence length="145" mass="16893">MKLLFPLILVTLLVFTHIHPSVAWGQAKKYHIIVINGLNNTNTLLVHCASGDDDLGWHTLKHADEVKWDFHTNIFDTTVFFCHFWWGANERAFEVFRDGENEDCKDSSEGGNKCYWLVKPQGFYMANYKATFPGSDWKKKHDWVE</sequence>
<dbReference type="InterPro" id="IPR010264">
    <property type="entry name" value="Self-incomp_S1"/>
</dbReference>
<feature type="signal peptide" evidence="6">
    <location>
        <begin position="1"/>
        <end position="23"/>
    </location>
</feature>
<proteinExistence type="inferred from homology"/>
<evidence type="ECO:0000256" key="4">
    <source>
        <dbReference type="ARBA" id="ARBA00022525"/>
    </source>
</evidence>
<dbReference type="Pfam" id="PF05938">
    <property type="entry name" value="Self-incomp_S1"/>
    <property type="match status" value="1"/>
</dbReference>
<name>A0A6L5BC29_APIGR</name>
<evidence type="ECO:0000313" key="7">
    <source>
        <dbReference type="EMBL" id="KAF1002893.1"/>
    </source>
</evidence>
<accession>A0A6L5BC29</accession>
<evidence type="ECO:0000256" key="5">
    <source>
        <dbReference type="ARBA" id="ARBA00022729"/>
    </source>
</evidence>
<comment type="similarity">
    <text evidence="2 6">Belongs to the plant self-incompatibility (S1) protein family.</text>
</comment>
<dbReference type="GO" id="GO:0005576">
    <property type="term" value="C:extracellular region"/>
    <property type="evidence" value="ECO:0007669"/>
    <property type="project" value="UniProtKB-SubCell"/>
</dbReference>
<feature type="chain" id="PRO_5027153375" description="S-protein homolog" evidence="6">
    <location>
        <begin position="24"/>
        <end position="145"/>
    </location>
</feature>
<evidence type="ECO:0000256" key="6">
    <source>
        <dbReference type="RuleBase" id="RU367044"/>
    </source>
</evidence>
<dbReference type="PANTHER" id="PTHR31232">
    <property type="match status" value="1"/>
</dbReference>
<keyword evidence="4 6" id="KW-0964">Secreted</keyword>
<evidence type="ECO:0000256" key="2">
    <source>
        <dbReference type="ARBA" id="ARBA00005581"/>
    </source>
</evidence>
<dbReference type="EMBL" id="WRXP01000270">
    <property type="protein sequence ID" value="KAF1002893.1"/>
    <property type="molecule type" value="Genomic_DNA"/>
</dbReference>
<dbReference type="PANTHER" id="PTHR31232:SF101">
    <property type="entry name" value="S-PROTEIN HOMOLOG"/>
    <property type="match status" value="1"/>
</dbReference>
<dbReference type="AlphaFoldDB" id="A0A6L5BC29"/>
<keyword evidence="3 6" id="KW-0713">Self-incompatibility</keyword>
<evidence type="ECO:0000256" key="1">
    <source>
        <dbReference type="ARBA" id="ARBA00004613"/>
    </source>
</evidence>
<keyword evidence="5 6" id="KW-0732">Signal</keyword>
<keyword evidence="8" id="KW-1185">Reference proteome</keyword>
<comment type="caution">
    <text evidence="7">The sequence shown here is derived from an EMBL/GenBank/DDBJ whole genome shotgun (WGS) entry which is preliminary data.</text>
</comment>
<evidence type="ECO:0000256" key="3">
    <source>
        <dbReference type="ARBA" id="ARBA00022471"/>
    </source>
</evidence>
<dbReference type="GO" id="GO:0060320">
    <property type="term" value="P:rejection of self pollen"/>
    <property type="evidence" value="ECO:0007669"/>
    <property type="project" value="UniProtKB-KW"/>
</dbReference>
<comment type="subcellular location">
    <subcellularLocation>
        <location evidence="1 6">Secreted</location>
    </subcellularLocation>
</comment>
<organism evidence="7 8">
    <name type="scientific">Apium graveolens</name>
    <name type="common">Celery</name>
    <dbReference type="NCBI Taxonomy" id="4045"/>
    <lineage>
        <taxon>Eukaryota</taxon>
        <taxon>Viridiplantae</taxon>
        <taxon>Streptophyta</taxon>
        <taxon>Embryophyta</taxon>
        <taxon>Tracheophyta</taxon>
        <taxon>Spermatophyta</taxon>
        <taxon>Magnoliopsida</taxon>
        <taxon>eudicotyledons</taxon>
        <taxon>Gunneridae</taxon>
        <taxon>Pentapetalae</taxon>
        <taxon>asterids</taxon>
        <taxon>campanulids</taxon>
        <taxon>Apiales</taxon>
        <taxon>Apiaceae</taxon>
        <taxon>Apioideae</taxon>
        <taxon>apioid superclade</taxon>
        <taxon>Apieae</taxon>
        <taxon>Apium</taxon>
    </lineage>
</organism>
<reference evidence="7" key="1">
    <citation type="submission" date="2020-01" db="EMBL/GenBank/DDBJ databases">
        <title>The Celery Genome Sequence Reveals Sequential Paleo-tetraploidization, Resistance Gene Elimination, Karyotype Evolution, and Functional Innovation in Apiales.</title>
        <authorList>
            <person name="Song X."/>
        </authorList>
    </citation>
    <scope>NUCLEOTIDE SEQUENCE</scope>
    <source>
        <tissue evidence="7">Leaf</tissue>
    </source>
</reference>
<protein>
    <recommendedName>
        <fullName evidence="6">S-protein homolog</fullName>
    </recommendedName>
</protein>
<gene>
    <name evidence="7" type="ORF">AG4045_011373</name>
</gene>
<evidence type="ECO:0000313" key="8">
    <source>
        <dbReference type="Proteomes" id="UP000593563"/>
    </source>
</evidence>